<dbReference type="Proteomes" id="UP000232412">
    <property type="component" value="Unassembled WGS sequence"/>
</dbReference>
<evidence type="ECO:0000256" key="6">
    <source>
        <dbReference type="ARBA" id="ARBA00023012"/>
    </source>
</evidence>
<comment type="catalytic activity">
    <reaction evidence="1">
        <text>ATP + protein L-histidine = ADP + protein N-phospho-L-histidine.</text>
        <dbReference type="EC" id="2.7.13.3"/>
    </reaction>
</comment>
<dbReference type="PANTHER" id="PTHR43711:SF1">
    <property type="entry name" value="HISTIDINE KINASE 1"/>
    <property type="match status" value="1"/>
</dbReference>
<evidence type="ECO:0000256" key="7">
    <source>
        <dbReference type="SAM" id="Phobius"/>
    </source>
</evidence>
<evidence type="ECO:0000259" key="8">
    <source>
        <dbReference type="PROSITE" id="PS50109"/>
    </source>
</evidence>
<evidence type="ECO:0000313" key="9">
    <source>
        <dbReference type="EMBL" id="SHO43130.1"/>
    </source>
</evidence>
<dbReference type="Gene3D" id="3.30.450.20">
    <property type="entry name" value="PAS domain"/>
    <property type="match status" value="1"/>
</dbReference>
<dbReference type="FunFam" id="3.30.565.10:FF:000006">
    <property type="entry name" value="Sensor histidine kinase WalK"/>
    <property type="match status" value="1"/>
</dbReference>
<dbReference type="Gene3D" id="3.30.565.10">
    <property type="entry name" value="Histidine kinase-like ATPase, C-terminal domain"/>
    <property type="match status" value="1"/>
</dbReference>
<keyword evidence="5 9" id="KW-0418">Kinase</keyword>
<dbReference type="SMART" id="SM00388">
    <property type="entry name" value="HisKA"/>
    <property type="match status" value="1"/>
</dbReference>
<dbReference type="PROSITE" id="PS50109">
    <property type="entry name" value="HIS_KIN"/>
    <property type="match status" value="1"/>
</dbReference>
<keyword evidence="7" id="KW-0812">Transmembrane</keyword>
<evidence type="ECO:0000256" key="5">
    <source>
        <dbReference type="ARBA" id="ARBA00022777"/>
    </source>
</evidence>
<dbReference type="SUPFAM" id="SSF47384">
    <property type="entry name" value="Homodimeric domain of signal transducing histidine kinase"/>
    <property type="match status" value="1"/>
</dbReference>
<evidence type="ECO:0000313" key="10">
    <source>
        <dbReference type="Proteomes" id="UP000232412"/>
    </source>
</evidence>
<dbReference type="RefSeq" id="WP_101009034.1">
    <property type="nucleotide sequence ID" value="NZ_FRFC01000002.1"/>
</dbReference>
<dbReference type="CDD" id="cd00075">
    <property type="entry name" value="HATPase"/>
    <property type="match status" value="1"/>
</dbReference>
<feature type="domain" description="Histidine kinase" evidence="8">
    <location>
        <begin position="213"/>
        <end position="434"/>
    </location>
</feature>
<gene>
    <name evidence="9" type="ORF">NSIN_100012</name>
</gene>
<dbReference type="Gene3D" id="1.10.287.130">
    <property type="match status" value="1"/>
</dbReference>
<organism evidence="9 10">
    <name type="scientific">Nitrosotalea sinensis</name>
    <dbReference type="NCBI Taxonomy" id="1499975"/>
    <lineage>
        <taxon>Archaea</taxon>
        <taxon>Nitrososphaerota</taxon>
        <taxon>Nitrososphaeria</taxon>
        <taxon>Nitrosotaleales</taxon>
        <taxon>Nitrosotaleaceae</taxon>
        <taxon>Nitrosotalea</taxon>
    </lineage>
</organism>
<dbReference type="EC" id="2.7.13.3" evidence="2"/>
<sequence length="438" mass="48351">MNKDRFLLVFVFLIVVIASVGIIAYFSQNAVESIRQTTIDRRNADVDNLSIIIKEANPHLVNKAISTNYLGMHSLVAILDSNGNVITSTNNTILNNISLKKLDIFKQAINGEMGSKIETIGGTKMFVSYHAIQMPTTTWALLVIRPYDDSFSAYETAKSQVIVTVVLVTLLVTIFGLYVTRAYNSINDLAKKLDIAIKELIQADKEKGEFASMVSHDLRTPAVVIKSYTGMLLDPKIYGSLNEDQEKAVQAISNSTQKLETLIDDIFDAYKLEMKSLKLEKEDIDISNFIQQTIFELTPLCVKKGVSITTNIKVKGSVSCDSKRISQVISNLIKNSLDFVPTKGGQITIGVEKDENSNAVFTISDNGPGVPQEHVEHLFKKFYQVGKISSKQYGGSGLGLSICSLLVQAHGGKIWLDTSYTEGASFKFTLPDNKLEQI</sequence>
<evidence type="ECO:0000256" key="3">
    <source>
        <dbReference type="ARBA" id="ARBA00022553"/>
    </source>
</evidence>
<dbReference type="Pfam" id="PF02518">
    <property type="entry name" value="HATPase_c"/>
    <property type="match status" value="1"/>
</dbReference>
<dbReference type="AlphaFoldDB" id="A0A2H1EEW1"/>
<dbReference type="GO" id="GO:0000155">
    <property type="term" value="F:phosphorelay sensor kinase activity"/>
    <property type="evidence" value="ECO:0007669"/>
    <property type="project" value="InterPro"/>
</dbReference>
<keyword evidence="6" id="KW-0902">Two-component regulatory system</keyword>
<dbReference type="PANTHER" id="PTHR43711">
    <property type="entry name" value="TWO-COMPONENT HISTIDINE KINASE"/>
    <property type="match status" value="1"/>
</dbReference>
<dbReference type="InterPro" id="IPR004358">
    <property type="entry name" value="Sig_transdc_His_kin-like_C"/>
</dbReference>
<keyword evidence="7" id="KW-0472">Membrane</keyword>
<dbReference type="CDD" id="cd00082">
    <property type="entry name" value="HisKA"/>
    <property type="match status" value="1"/>
</dbReference>
<reference evidence="10" key="1">
    <citation type="submission" date="2016-12" db="EMBL/GenBank/DDBJ databases">
        <authorList>
            <person name="Herbold C."/>
        </authorList>
    </citation>
    <scope>NUCLEOTIDE SEQUENCE [LARGE SCALE GENOMIC DNA]</scope>
</reference>
<dbReference type="InterPro" id="IPR036097">
    <property type="entry name" value="HisK_dim/P_sf"/>
</dbReference>
<protein>
    <recommendedName>
        <fullName evidence="2">histidine kinase</fullName>
        <ecNumber evidence="2">2.7.13.3</ecNumber>
    </recommendedName>
</protein>
<keyword evidence="3" id="KW-0597">Phosphoprotein</keyword>
<feature type="transmembrane region" description="Helical" evidence="7">
    <location>
        <begin position="6"/>
        <end position="26"/>
    </location>
</feature>
<name>A0A2H1EEW1_9ARCH</name>
<dbReference type="PRINTS" id="PR00344">
    <property type="entry name" value="BCTRLSENSOR"/>
</dbReference>
<dbReference type="SMART" id="SM00387">
    <property type="entry name" value="HATPase_c"/>
    <property type="match status" value="1"/>
</dbReference>
<dbReference type="InterPro" id="IPR036890">
    <property type="entry name" value="HATPase_C_sf"/>
</dbReference>
<dbReference type="InterPro" id="IPR003594">
    <property type="entry name" value="HATPase_dom"/>
</dbReference>
<dbReference type="SUPFAM" id="SSF55874">
    <property type="entry name" value="ATPase domain of HSP90 chaperone/DNA topoisomerase II/histidine kinase"/>
    <property type="match status" value="1"/>
</dbReference>
<evidence type="ECO:0000256" key="2">
    <source>
        <dbReference type="ARBA" id="ARBA00012438"/>
    </source>
</evidence>
<dbReference type="Pfam" id="PF00512">
    <property type="entry name" value="HisKA"/>
    <property type="match status" value="1"/>
</dbReference>
<feature type="transmembrane region" description="Helical" evidence="7">
    <location>
        <begin position="161"/>
        <end position="179"/>
    </location>
</feature>
<dbReference type="EMBL" id="FRFC01000002">
    <property type="protein sequence ID" value="SHO43130.1"/>
    <property type="molecule type" value="Genomic_DNA"/>
</dbReference>
<dbReference type="InterPro" id="IPR003661">
    <property type="entry name" value="HisK_dim/P_dom"/>
</dbReference>
<keyword evidence="10" id="KW-1185">Reference proteome</keyword>
<accession>A0A2H1EEW1</accession>
<dbReference type="InterPro" id="IPR050736">
    <property type="entry name" value="Sensor_HK_Regulatory"/>
</dbReference>
<dbReference type="InterPro" id="IPR005467">
    <property type="entry name" value="His_kinase_dom"/>
</dbReference>
<keyword evidence="4 9" id="KW-0808">Transferase</keyword>
<evidence type="ECO:0000256" key="4">
    <source>
        <dbReference type="ARBA" id="ARBA00022679"/>
    </source>
</evidence>
<keyword evidence="7" id="KW-1133">Transmembrane helix</keyword>
<evidence type="ECO:0000256" key="1">
    <source>
        <dbReference type="ARBA" id="ARBA00000085"/>
    </source>
</evidence>
<proteinExistence type="predicted"/>
<dbReference type="OrthoDB" id="342253at2157"/>